<feature type="region of interest" description="Disordered" evidence="1">
    <location>
        <begin position="77"/>
        <end position="109"/>
    </location>
</feature>
<accession>A0A433BAU6</accession>
<gene>
    <name evidence="2" type="ORF">BC936DRAFT_139020</name>
</gene>
<organism evidence="2 3">
    <name type="scientific">Jimgerdemannia flammicorona</name>
    <dbReference type="NCBI Taxonomy" id="994334"/>
    <lineage>
        <taxon>Eukaryota</taxon>
        <taxon>Fungi</taxon>
        <taxon>Fungi incertae sedis</taxon>
        <taxon>Mucoromycota</taxon>
        <taxon>Mucoromycotina</taxon>
        <taxon>Endogonomycetes</taxon>
        <taxon>Endogonales</taxon>
        <taxon>Endogonaceae</taxon>
        <taxon>Jimgerdemannia</taxon>
    </lineage>
</organism>
<evidence type="ECO:0000313" key="3">
    <source>
        <dbReference type="Proteomes" id="UP000268093"/>
    </source>
</evidence>
<reference evidence="2 3" key="1">
    <citation type="journal article" date="2018" name="New Phytol.">
        <title>Phylogenomics of Endogonaceae and evolution of mycorrhizas within Mucoromycota.</title>
        <authorList>
            <person name="Chang Y."/>
            <person name="Desiro A."/>
            <person name="Na H."/>
            <person name="Sandor L."/>
            <person name="Lipzen A."/>
            <person name="Clum A."/>
            <person name="Barry K."/>
            <person name="Grigoriev I.V."/>
            <person name="Martin F.M."/>
            <person name="Stajich J.E."/>
            <person name="Smith M.E."/>
            <person name="Bonito G."/>
            <person name="Spatafora J.W."/>
        </authorList>
    </citation>
    <scope>NUCLEOTIDE SEQUENCE [LARGE SCALE GENOMIC DNA]</scope>
    <source>
        <strain evidence="2 3">GMNB39</strain>
    </source>
</reference>
<proteinExistence type="predicted"/>
<dbReference type="Proteomes" id="UP000268093">
    <property type="component" value="Unassembled WGS sequence"/>
</dbReference>
<feature type="compositionally biased region" description="Low complexity" evidence="1">
    <location>
        <begin position="84"/>
        <end position="93"/>
    </location>
</feature>
<sequence length="109" mass="12336">MHSPASSSMSRRIHEYFNRRPAQWCILGFLNECDMEPFERKMDEYLKSLSNIIDCEQGIRHERAKCLLDRYRKVKKNGGVTGTSSVPVIQDSSSSHKTDVGAQVTSSVA</sequence>
<evidence type="ECO:0000313" key="2">
    <source>
        <dbReference type="EMBL" id="RUP23308.1"/>
    </source>
</evidence>
<comment type="caution">
    <text evidence="2">The sequence shown here is derived from an EMBL/GenBank/DDBJ whole genome shotgun (WGS) entry which is preliminary data.</text>
</comment>
<evidence type="ECO:0000256" key="1">
    <source>
        <dbReference type="SAM" id="MobiDB-lite"/>
    </source>
</evidence>
<dbReference type="EMBL" id="RBNI01014164">
    <property type="protein sequence ID" value="RUP23308.1"/>
    <property type="molecule type" value="Genomic_DNA"/>
</dbReference>
<dbReference type="OrthoDB" id="2437296at2759"/>
<protein>
    <submittedName>
        <fullName evidence="2">Uncharacterized protein</fullName>
    </submittedName>
</protein>
<dbReference type="AlphaFoldDB" id="A0A433BAU6"/>
<name>A0A433BAU6_9FUNG</name>
<keyword evidence="3" id="KW-1185">Reference proteome</keyword>